<dbReference type="Proteomes" id="UP000183809">
    <property type="component" value="Unassembled WGS sequence"/>
</dbReference>
<evidence type="ECO:0000313" key="3">
    <source>
        <dbReference type="EMBL" id="OJD31810.1"/>
    </source>
</evidence>
<feature type="region of interest" description="Disordered" evidence="1">
    <location>
        <begin position="251"/>
        <end position="291"/>
    </location>
</feature>
<name>A0A1J9QV08_9PEZI</name>
<dbReference type="AlphaFoldDB" id="A0A1J9QV08"/>
<keyword evidence="2" id="KW-0732">Signal</keyword>
<feature type="region of interest" description="Disordered" evidence="1">
    <location>
        <begin position="76"/>
        <end position="99"/>
    </location>
</feature>
<keyword evidence="4" id="KW-1185">Reference proteome</keyword>
<dbReference type="GeneID" id="31016336"/>
<comment type="caution">
    <text evidence="3">The sequence shown here is derived from an EMBL/GenBank/DDBJ whole genome shotgun (WGS) entry which is preliminary data.</text>
</comment>
<proteinExistence type="predicted"/>
<feature type="signal peptide" evidence="2">
    <location>
        <begin position="1"/>
        <end position="20"/>
    </location>
</feature>
<dbReference type="RefSeq" id="XP_020128070.1">
    <property type="nucleotide sequence ID" value="XM_020276075.1"/>
</dbReference>
<feature type="chain" id="PRO_5012272788" description="Apple domain-containing protein" evidence="2">
    <location>
        <begin position="21"/>
        <end position="398"/>
    </location>
</feature>
<evidence type="ECO:0000256" key="2">
    <source>
        <dbReference type="SAM" id="SignalP"/>
    </source>
</evidence>
<evidence type="ECO:0008006" key="5">
    <source>
        <dbReference type="Google" id="ProtNLM"/>
    </source>
</evidence>
<protein>
    <recommendedName>
        <fullName evidence="5">Apple domain-containing protein</fullName>
    </recommendedName>
</protein>
<evidence type="ECO:0000256" key="1">
    <source>
        <dbReference type="SAM" id="MobiDB-lite"/>
    </source>
</evidence>
<gene>
    <name evidence="3" type="ORF">BKCO1_4400021</name>
</gene>
<sequence length="398" mass="42305">MRRSSLVLALGGLYAASVSAQTCAPQYAQIADWIDDYQPAKVWCASRYGAPTTTVVATQTIRLQQKRAAPTHVFANIGSHNKPRPDEDHEPHRYKRQGTSASRGQFYYDLMNQQSRSAWVQGVCGCIVDTVTKTVTTRVTLGPGAETNLLVDRPNLVHSEDLYNQHQDFFDFLDPEDVDPPGAVAQTIHHLFFLLLLLLLLLLNVTKRPRPPLGFSSATSPSALCGRSTATRKLRRAACCAAAAASRPTALVSERPVPAPQPAAPSNLPAQPTGFAPPPPPPPPPPAPGAPVQQAGCVEGLYAGLGACQCGYNVLCGWTGNCGSADGTVVTPTASWVDCGKLCDDNSDCTAWTYSYDSGLCTEITDPDCSTDLFQTIADPNSALGVYAGTDCGGVCLI</sequence>
<organism evidence="3 4">
    <name type="scientific">Diplodia corticola</name>
    <dbReference type="NCBI Taxonomy" id="236234"/>
    <lineage>
        <taxon>Eukaryota</taxon>
        <taxon>Fungi</taxon>
        <taxon>Dikarya</taxon>
        <taxon>Ascomycota</taxon>
        <taxon>Pezizomycotina</taxon>
        <taxon>Dothideomycetes</taxon>
        <taxon>Dothideomycetes incertae sedis</taxon>
        <taxon>Botryosphaeriales</taxon>
        <taxon>Botryosphaeriaceae</taxon>
        <taxon>Diplodia</taxon>
    </lineage>
</organism>
<dbReference type="OrthoDB" id="3945067at2759"/>
<feature type="compositionally biased region" description="Pro residues" evidence="1">
    <location>
        <begin position="275"/>
        <end position="289"/>
    </location>
</feature>
<dbReference type="EMBL" id="MNUE01000044">
    <property type="protein sequence ID" value="OJD31810.1"/>
    <property type="molecule type" value="Genomic_DNA"/>
</dbReference>
<accession>A0A1J9QV08</accession>
<reference evidence="3 4" key="1">
    <citation type="submission" date="2016-10" db="EMBL/GenBank/DDBJ databases">
        <title>Proteomics and genomics reveal pathogen-plant mechanisms compatible with a hemibiotrophic lifestyle of Diplodia corticola.</title>
        <authorList>
            <person name="Fernandes I."/>
            <person name="De Jonge R."/>
            <person name="Van De Peer Y."/>
            <person name="Devreese B."/>
            <person name="Alves A."/>
            <person name="Esteves A.C."/>
        </authorList>
    </citation>
    <scope>NUCLEOTIDE SEQUENCE [LARGE SCALE GENOMIC DNA]</scope>
    <source>
        <strain evidence="3 4">CBS 112549</strain>
    </source>
</reference>
<evidence type="ECO:0000313" key="4">
    <source>
        <dbReference type="Proteomes" id="UP000183809"/>
    </source>
</evidence>